<evidence type="ECO:0000313" key="3">
    <source>
        <dbReference type="EMBL" id="VEN54869.1"/>
    </source>
</evidence>
<protein>
    <recommendedName>
        <fullName evidence="2">Cyclin-like domain-containing protein</fullName>
    </recommendedName>
</protein>
<organism evidence="3 4">
    <name type="scientific">Callosobruchus maculatus</name>
    <name type="common">Southern cowpea weevil</name>
    <name type="synonym">Pulse bruchid</name>
    <dbReference type="NCBI Taxonomy" id="64391"/>
    <lineage>
        <taxon>Eukaryota</taxon>
        <taxon>Metazoa</taxon>
        <taxon>Ecdysozoa</taxon>
        <taxon>Arthropoda</taxon>
        <taxon>Hexapoda</taxon>
        <taxon>Insecta</taxon>
        <taxon>Pterygota</taxon>
        <taxon>Neoptera</taxon>
        <taxon>Endopterygota</taxon>
        <taxon>Coleoptera</taxon>
        <taxon>Polyphaga</taxon>
        <taxon>Cucujiformia</taxon>
        <taxon>Chrysomeloidea</taxon>
        <taxon>Chrysomelidae</taxon>
        <taxon>Bruchinae</taxon>
        <taxon>Bruchini</taxon>
        <taxon>Callosobruchus</taxon>
    </lineage>
</organism>
<comment type="similarity">
    <text evidence="1">Belongs to the cyclin family.</text>
</comment>
<dbReference type="InterPro" id="IPR036915">
    <property type="entry name" value="Cyclin-like_sf"/>
</dbReference>
<gene>
    <name evidence="3" type="ORF">CALMAC_LOCUS14225</name>
</gene>
<dbReference type="Gene3D" id="1.10.472.10">
    <property type="entry name" value="Cyclin-like"/>
    <property type="match status" value="1"/>
</dbReference>
<keyword evidence="4" id="KW-1185">Reference proteome</keyword>
<evidence type="ECO:0000313" key="4">
    <source>
        <dbReference type="Proteomes" id="UP000410492"/>
    </source>
</evidence>
<dbReference type="Proteomes" id="UP000410492">
    <property type="component" value="Unassembled WGS sequence"/>
</dbReference>
<reference evidence="3 4" key="1">
    <citation type="submission" date="2019-01" db="EMBL/GenBank/DDBJ databases">
        <authorList>
            <person name="Sayadi A."/>
        </authorList>
    </citation>
    <scope>NUCLEOTIDE SEQUENCE [LARGE SCALE GENOMIC DNA]</scope>
</reference>
<name>A0A653D3W5_CALMS</name>
<keyword evidence="1" id="KW-0195">Cyclin</keyword>
<dbReference type="OrthoDB" id="6752703at2759"/>
<feature type="domain" description="Cyclin-like" evidence="2">
    <location>
        <begin position="36"/>
        <end position="125"/>
    </location>
</feature>
<dbReference type="InterPro" id="IPR013763">
    <property type="entry name" value="Cyclin-like_dom"/>
</dbReference>
<proteinExistence type="inferred from homology"/>
<dbReference type="SUPFAM" id="SSF47954">
    <property type="entry name" value="Cyclin-like"/>
    <property type="match status" value="1"/>
</dbReference>
<accession>A0A653D3W5</accession>
<dbReference type="Pfam" id="PF00134">
    <property type="entry name" value="Cyclin_N"/>
    <property type="match status" value="1"/>
</dbReference>
<dbReference type="AlphaFoldDB" id="A0A653D3W5"/>
<evidence type="ECO:0000259" key="2">
    <source>
        <dbReference type="SMART" id="SM00385"/>
    </source>
</evidence>
<evidence type="ECO:0000256" key="1">
    <source>
        <dbReference type="RuleBase" id="RU000383"/>
    </source>
</evidence>
<dbReference type="EMBL" id="CAACVG010010059">
    <property type="protein sequence ID" value="VEN54869.1"/>
    <property type="molecule type" value="Genomic_DNA"/>
</dbReference>
<sequence length="256" mass="29817">MSSNECGTDMLSDWLSNIQEENDEYREPTLDKHTLNFLRLTTRSLKQDIRVFVSAVDILEEYICVKGEAAISYPTLVAVSSVFIACKCVGDQDLKIQHLQSYLQKVTGIVFEYNQVVSCELDIFSTLRNSVPITNKVDDLTTFVFKFEKDTRIRAHVMPICLDIMEMLYLTKKVWFYRFKEIYSINKEACRVFGKLMKHRLFLPICILIFVFRNTNYQHCLDVEKILQDMSEKCVIHSDHLNAFIKLIGDVYSGKM</sequence>
<dbReference type="SMART" id="SM00385">
    <property type="entry name" value="CYCLIN"/>
    <property type="match status" value="1"/>
</dbReference>
<dbReference type="InterPro" id="IPR006671">
    <property type="entry name" value="Cyclin_N"/>
</dbReference>